<keyword evidence="3 7" id="KW-0489">Methyltransferase</keyword>
<dbReference type="PANTHER" id="PTHR12049">
    <property type="entry name" value="PROTEIN ARGININE METHYLTRANSFERASE NDUFAF7, MITOCHONDRIAL"/>
    <property type="match status" value="1"/>
</dbReference>
<evidence type="ECO:0000313" key="9">
    <source>
        <dbReference type="Proteomes" id="UP000664859"/>
    </source>
</evidence>
<protein>
    <recommendedName>
        <fullName evidence="7">Protein arginine methyltransferase NDUFAF7</fullName>
        <ecNumber evidence="7">2.1.1.320</ecNumber>
    </recommendedName>
</protein>
<evidence type="ECO:0000256" key="5">
    <source>
        <dbReference type="ARBA" id="ARBA00023128"/>
    </source>
</evidence>
<evidence type="ECO:0000256" key="6">
    <source>
        <dbReference type="ARBA" id="ARBA00048612"/>
    </source>
</evidence>
<name>A0A836CMV2_9STRA</name>
<dbReference type="GO" id="GO:0035243">
    <property type="term" value="F:protein-arginine omega-N symmetric methyltransferase activity"/>
    <property type="evidence" value="ECO:0007669"/>
    <property type="project" value="UniProtKB-EC"/>
</dbReference>
<comment type="caution">
    <text evidence="8">The sequence shown here is derived from an EMBL/GenBank/DDBJ whole genome shotgun (WGS) entry which is preliminary data.</text>
</comment>
<comment type="similarity">
    <text evidence="2 7">Belongs to the NDUFAF7 family.</text>
</comment>
<dbReference type="PANTHER" id="PTHR12049:SF7">
    <property type="entry name" value="PROTEIN ARGININE METHYLTRANSFERASE NDUFAF7, MITOCHONDRIAL"/>
    <property type="match status" value="1"/>
</dbReference>
<comment type="subcellular location">
    <subcellularLocation>
        <location evidence="1 7">Mitochondrion</location>
    </subcellularLocation>
</comment>
<dbReference type="GO" id="GO:0005739">
    <property type="term" value="C:mitochondrion"/>
    <property type="evidence" value="ECO:0007669"/>
    <property type="project" value="UniProtKB-SubCell"/>
</dbReference>
<dbReference type="AlphaFoldDB" id="A0A836CMV2"/>
<dbReference type="Gene3D" id="3.40.50.12710">
    <property type="match status" value="1"/>
</dbReference>
<evidence type="ECO:0000256" key="7">
    <source>
        <dbReference type="RuleBase" id="RU364114"/>
    </source>
</evidence>
<dbReference type="OrthoDB" id="438553at2759"/>
<evidence type="ECO:0000256" key="2">
    <source>
        <dbReference type="ARBA" id="ARBA00005891"/>
    </source>
</evidence>
<dbReference type="SUPFAM" id="SSF53335">
    <property type="entry name" value="S-adenosyl-L-methionine-dependent methyltransferases"/>
    <property type="match status" value="1"/>
</dbReference>
<proteinExistence type="inferred from homology"/>
<dbReference type="InterPro" id="IPR038375">
    <property type="entry name" value="NDUFAF7_sf"/>
</dbReference>
<comment type="function">
    <text evidence="7">Arginine methyltransferase involved in the assembly or stability of mitochondrial NADH:ubiquinone oxidoreductase complex (complex I).</text>
</comment>
<comment type="catalytic activity">
    <reaction evidence="6 7">
        <text>L-arginyl-[protein] + 2 S-adenosyl-L-methionine = N(omega),N(omega)'-dimethyl-L-arginyl-[protein] + 2 S-adenosyl-L-homocysteine + 2 H(+)</text>
        <dbReference type="Rhea" id="RHEA:48108"/>
        <dbReference type="Rhea" id="RHEA-COMP:10532"/>
        <dbReference type="Rhea" id="RHEA-COMP:11992"/>
        <dbReference type="ChEBI" id="CHEBI:15378"/>
        <dbReference type="ChEBI" id="CHEBI:29965"/>
        <dbReference type="ChEBI" id="CHEBI:57856"/>
        <dbReference type="ChEBI" id="CHEBI:59789"/>
        <dbReference type="ChEBI" id="CHEBI:88221"/>
        <dbReference type="EC" id="2.1.1.320"/>
    </reaction>
</comment>
<organism evidence="8 9">
    <name type="scientific">Tribonema minus</name>
    <dbReference type="NCBI Taxonomy" id="303371"/>
    <lineage>
        <taxon>Eukaryota</taxon>
        <taxon>Sar</taxon>
        <taxon>Stramenopiles</taxon>
        <taxon>Ochrophyta</taxon>
        <taxon>PX clade</taxon>
        <taxon>Xanthophyceae</taxon>
        <taxon>Tribonematales</taxon>
        <taxon>Tribonemataceae</taxon>
        <taxon>Tribonema</taxon>
    </lineage>
</organism>
<dbReference type="GO" id="GO:0032981">
    <property type="term" value="P:mitochondrial respiratory chain complex I assembly"/>
    <property type="evidence" value="ECO:0007669"/>
    <property type="project" value="TreeGrafter"/>
</dbReference>
<gene>
    <name evidence="8" type="ORF">JKP88DRAFT_184675</name>
</gene>
<evidence type="ECO:0000256" key="4">
    <source>
        <dbReference type="ARBA" id="ARBA00022679"/>
    </source>
</evidence>
<dbReference type="EMBL" id="JAFCMP010000057">
    <property type="protein sequence ID" value="KAG5189176.1"/>
    <property type="molecule type" value="Genomic_DNA"/>
</dbReference>
<dbReference type="EC" id="2.1.1.320" evidence="7"/>
<dbReference type="Proteomes" id="UP000664859">
    <property type="component" value="Unassembled WGS sequence"/>
</dbReference>
<dbReference type="InterPro" id="IPR003788">
    <property type="entry name" value="NDUFAF7"/>
</dbReference>
<keyword evidence="5 7" id="KW-0496">Mitochondrion</keyword>
<dbReference type="InterPro" id="IPR029063">
    <property type="entry name" value="SAM-dependent_MTases_sf"/>
</dbReference>
<keyword evidence="9" id="KW-1185">Reference proteome</keyword>
<accession>A0A836CMV2</accession>
<evidence type="ECO:0000256" key="1">
    <source>
        <dbReference type="ARBA" id="ARBA00004173"/>
    </source>
</evidence>
<reference evidence="8" key="1">
    <citation type="submission" date="2021-02" db="EMBL/GenBank/DDBJ databases">
        <title>First Annotated Genome of the Yellow-green Alga Tribonema minus.</title>
        <authorList>
            <person name="Mahan K.M."/>
        </authorList>
    </citation>
    <scope>NUCLEOTIDE SEQUENCE</scope>
    <source>
        <strain evidence="8">UTEX B ZZ1240</strain>
    </source>
</reference>
<evidence type="ECO:0000256" key="3">
    <source>
        <dbReference type="ARBA" id="ARBA00022603"/>
    </source>
</evidence>
<dbReference type="Pfam" id="PF02636">
    <property type="entry name" value="Methyltransf_28"/>
    <property type="match status" value="1"/>
</dbReference>
<dbReference type="GO" id="GO:0032259">
    <property type="term" value="P:methylation"/>
    <property type="evidence" value="ECO:0007669"/>
    <property type="project" value="UniProtKB-KW"/>
</dbReference>
<evidence type="ECO:0000313" key="8">
    <source>
        <dbReference type="EMBL" id="KAG5189176.1"/>
    </source>
</evidence>
<keyword evidence="4 7" id="KW-0808">Transferase</keyword>
<sequence length="451" mass="47776">MLRKLVSQPHQGNIAVDTRDLFKHQDDVMFVPHPDKPPPTRLTFDLAARIKMRGPITMADYMNQALQHPTYGYYTKEANQIGRAGDFTTAPEMSQLFGELLGVWCVATWRAAGSPPAPLLVEGGPGRGTLMADLLRAAAAFPDFRGGLAGVHLIETSPALRRVQAAALGVGAVSDNDDEGVQSGKAGAAYGGVAVTWHRELRSVPAGYTLLLAQELLDALPVHQFEAGQWRERLVDVDESAQGHHLRHVLSTSATPAVRALLEPPGEGEGGDAAAAAAAAAAGVAPQPGDTIEVCPMALAVVQETAKRIAEHGGGALFIDYGEDHPAGDTVRAFRSHQEVHVLAEPGMADITADVDFAALRRCADAVPGAVCHGPVPQGVFLQTMGAAERAAVLVEQPHITDAQAEAIFTSFERLVDPKQMGQKYKVLAVVSQAHPEVPPGFPPLGTETYQ</sequence>